<feature type="compositionally biased region" description="Polar residues" evidence="1">
    <location>
        <begin position="112"/>
        <end position="133"/>
    </location>
</feature>
<gene>
    <name evidence="3" type="ORF">HZH66_001396</name>
</gene>
<feature type="region of interest" description="Disordered" evidence="1">
    <location>
        <begin position="79"/>
        <end position="151"/>
    </location>
</feature>
<keyword evidence="2" id="KW-0812">Transmembrane</keyword>
<name>A0A834NJI3_VESVU</name>
<sequence>MNEEGEEEEDGDGDGDGDGVGYGIRVDPRQWFLFLSGKYDGGEEHPSILLIVLNLAFTVPIESENKAILTEVKNINQTNTQHMDQKNQTDHQKESLKDIERNSTIVKKDQDTSLNERASSTKGLPPTLQNVSESPIGLNHTRQNTTKRPVEETTPINEVTEIQKLNNFTGEQKNLNQCCVTPRDEEDITTIETVQQEKINSSVNNTVLESAFSTTSKSVTTDNVISSKIIPVSKDVSNDTKKTDNDVIDKLKSTMYETIPPELINATTETNMISKSSEITNVSSEITTVSSEKDQIKVENSTVTLEKKKEVEQVGLSLKSKESINKEDSSGSMPPGIIALVTAITFAVVIIIGYISMVIWKQYLE</sequence>
<dbReference type="EMBL" id="JACSEA010000001">
    <property type="protein sequence ID" value="KAF7412500.1"/>
    <property type="molecule type" value="Genomic_DNA"/>
</dbReference>
<proteinExistence type="predicted"/>
<keyword evidence="2" id="KW-0472">Membrane</keyword>
<evidence type="ECO:0000313" key="4">
    <source>
        <dbReference type="Proteomes" id="UP000614350"/>
    </source>
</evidence>
<keyword evidence="4" id="KW-1185">Reference proteome</keyword>
<protein>
    <submittedName>
        <fullName evidence="3">Uncharacterized protein</fullName>
    </submittedName>
</protein>
<evidence type="ECO:0000256" key="2">
    <source>
        <dbReference type="SAM" id="Phobius"/>
    </source>
</evidence>
<reference evidence="3" key="1">
    <citation type="journal article" date="2020" name="G3 (Bethesda)">
        <title>High-Quality Assemblies for Three Invasive Social Wasps from the &lt;i&gt;Vespula&lt;/i&gt; Genus.</title>
        <authorList>
            <person name="Harrop T.W.R."/>
            <person name="Guhlin J."/>
            <person name="McLaughlin G.M."/>
            <person name="Permina E."/>
            <person name="Stockwell P."/>
            <person name="Gilligan J."/>
            <person name="Le Lec M.F."/>
            <person name="Gruber M.A.M."/>
            <person name="Quinn O."/>
            <person name="Lovegrove M."/>
            <person name="Duncan E.J."/>
            <person name="Remnant E.J."/>
            <person name="Van Eeckhoven J."/>
            <person name="Graham B."/>
            <person name="Knapp R.A."/>
            <person name="Langford K.W."/>
            <person name="Kronenberg Z."/>
            <person name="Press M.O."/>
            <person name="Eacker S.M."/>
            <person name="Wilson-Rankin E.E."/>
            <person name="Purcell J."/>
            <person name="Lester P.J."/>
            <person name="Dearden P.K."/>
        </authorList>
    </citation>
    <scope>NUCLEOTIDE SEQUENCE</scope>
    <source>
        <strain evidence="3">Marl-1</strain>
    </source>
</reference>
<feature type="transmembrane region" description="Helical" evidence="2">
    <location>
        <begin position="337"/>
        <end position="360"/>
    </location>
</feature>
<dbReference type="Proteomes" id="UP000614350">
    <property type="component" value="Unassembled WGS sequence"/>
</dbReference>
<organism evidence="3 4">
    <name type="scientific">Vespula vulgaris</name>
    <name type="common">Yellow jacket</name>
    <name type="synonym">Wasp</name>
    <dbReference type="NCBI Taxonomy" id="7454"/>
    <lineage>
        <taxon>Eukaryota</taxon>
        <taxon>Metazoa</taxon>
        <taxon>Ecdysozoa</taxon>
        <taxon>Arthropoda</taxon>
        <taxon>Hexapoda</taxon>
        <taxon>Insecta</taxon>
        <taxon>Pterygota</taxon>
        <taxon>Neoptera</taxon>
        <taxon>Endopterygota</taxon>
        <taxon>Hymenoptera</taxon>
        <taxon>Apocrita</taxon>
        <taxon>Aculeata</taxon>
        <taxon>Vespoidea</taxon>
        <taxon>Vespidae</taxon>
        <taxon>Vespinae</taxon>
        <taxon>Vespula</taxon>
    </lineage>
</organism>
<feature type="compositionally biased region" description="Acidic residues" evidence="1">
    <location>
        <begin position="1"/>
        <end position="17"/>
    </location>
</feature>
<feature type="region of interest" description="Disordered" evidence="1">
    <location>
        <begin position="1"/>
        <end position="21"/>
    </location>
</feature>
<comment type="caution">
    <text evidence="3">The sequence shown here is derived from an EMBL/GenBank/DDBJ whole genome shotgun (WGS) entry which is preliminary data.</text>
</comment>
<dbReference type="AlphaFoldDB" id="A0A834NJI3"/>
<evidence type="ECO:0000256" key="1">
    <source>
        <dbReference type="SAM" id="MobiDB-lite"/>
    </source>
</evidence>
<evidence type="ECO:0000313" key="3">
    <source>
        <dbReference type="EMBL" id="KAF7412500.1"/>
    </source>
</evidence>
<accession>A0A834NJI3</accession>
<feature type="compositionally biased region" description="Basic and acidic residues" evidence="1">
    <location>
        <begin position="83"/>
        <end position="111"/>
    </location>
</feature>
<keyword evidence="2" id="KW-1133">Transmembrane helix</keyword>